<gene>
    <name evidence="7" type="ORF">H2200_005182</name>
</gene>
<dbReference type="CDD" id="cd20546">
    <property type="entry name" value="CYCLIN_SpCG1C_ScCTK2-like_rpt2"/>
    <property type="match status" value="1"/>
</dbReference>
<keyword evidence="4" id="KW-0195">Cyclin</keyword>
<evidence type="ECO:0000256" key="2">
    <source>
        <dbReference type="ARBA" id="ARBA00014912"/>
    </source>
</evidence>
<dbReference type="InterPro" id="IPR006671">
    <property type="entry name" value="Cyclin_N"/>
</dbReference>
<evidence type="ECO:0000256" key="4">
    <source>
        <dbReference type="RuleBase" id="RU000383"/>
    </source>
</evidence>
<dbReference type="SUPFAM" id="SSF47954">
    <property type="entry name" value="Cyclin-like"/>
    <property type="match status" value="2"/>
</dbReference>
<name>A0AA38XBG9_9EURO</name>
<dbReference type="GO" id="GO:0006357">
    <property type="term" value="P:regulation of transcription by RNA polymerase II"/>
    <property type="evidence" value="ECO:0007669"/>
    <property type="project" value="InterPro"/>
</dbReference>
<dbReference type="CDD" id="cd20545">
    <property type="entry name" value="CYCLIN_SpCG1C-like_rpt1"/>
    <property type="match status" value="1"/>
</dbReference>
<comment type="caution">
    <text evidence="7">The sequence shown here is derived from an EMBL/GenBank/DDBJ whole genome shotgun (WGS) entry which is preliminary data.</text>
</comment>
<accession>A0AA38XBG9</accession>
<feature type="compositionally biased region" description="Polar residues" evidence="5">
    <location>
        <begin position="305"/>
        <end position="314"/>
    </location>
</feature>
<evidence type="ECO:0000256" key="3">
    <source>
        <dbReference type="ARBA" id="ARBA00025278"/>
    </source>
</evidence>
<dbReference type="AlphaFoldDB" id="A0AA38XBG9"/>
<sequence length="525" mass="58191">MPSFQDTTRRDASPSLSKNVALERSQSQWLFTPSELLLSPSILDGMSVAQELANRQKGVNFITQVGIMLKLPQLTLATASVYLHRFFMRHAMAQNNKPGLHHYSVAATAIFLATKVEENYRKMKELVVACCRVAQKQPNLVIDDQSKEYWKWRDTILHNEDLLLEALCFDLQLEQPYRVLLDYLRYYDVQANKQLRNTSWAFLNDSLVTTMCLQLTPSAIAGSALYMGVKFAGVTLPDDARGNPWWEQLGLDIQEIQKGCNLMAEVYENPALPRQGQKDTYSKDDDLVMFDRTRHPGTPQPDRSPATSARSGSQGVKRERDAVDDRNSGEWGASVPSQPPGGEDPSAPSPKRARRDSRNDTYEGSQQLSPRGPPNPASSQPPGESAQPGDDVQRRIDAIVNASSSRVPAGARRPSAQPSQPSYQSNSSRRHSSSGSNWNNAPSTYSNGHSDRGLPQSRPESRDNEVPSQPQQNSEHIRMPSRVPPVASTAETPVSVAPRPQPLVNGMNDIDDAEKVDYGSEEGEL</sequence>
<keyword evidence="8" id="KW-1185">Reference proteome</keyword>
<feature type="domain" description="Cyclin-like" evidence="6">
    <location>
        <begin position="60"/>
        <end position="165"/>
    </location>
</feature>
<evidence type="ECO:0000313" key="8">
    <source>
        <dbReference type="Proteomes" id="UP001172673"/>
    </source>
</evidence>
<reference evidence="7" key="1">
    <citation type="submission" date="2022-10" db="EMBL/GenBank/DDBJ databases">
        <title>Culturing micro-colonial fungi from biological soil crusts in the Mojave desert and describing Neophaeococcomyces mojavensis, and introducing the new genera and species Taxawa tesnikishii.</title>
        <authorList>
            <person name="Kurbessoian T."/>
            <person name="Stajich J.E."/>
        </authorList>
    </citation>
    <scope>NUCLEOTIDE SEQUENCE</scope>
    <source>
        <strain evidence="7">TK_41</strain>
    </source>
</reference>
<dbReference type="Proteomes" id="UP001172673">
    <property type="component" value="Unassembled WGS sequence"/>
</dbReference>
<evidence type="ECO:0000259" key="6">
    <source>
        <dbReference type="SMART" id="SM00385"/>
    </source>
</evidence>
<evidence type="ECO:0000256" key="1">
    <source>
        <dbReference type="ARBA" id="ARBA00008638"/>
    </source>
</evidence>
<organism evidence="7 8">
    <name type="scientific">Cladophialophora chaetospira</name>
    <dbReference type="NCBI Taxonomy" id="386627"/>
    <lineage>
        <taxon>Eukaryota</taxon>
        <taxon>Fungi</taxon>
        <taxon>Dikarya</taxon>
        <taxon>Ascomycota</taxon>
        <taxon>Pezizomycotina</taxon>
        <taxon>Eurotiomycetes</taxon>
        <taxon>Chaetothyriomycetidae</taxon>
        <taxon>Chaetothyriales</taxon>
        <taxon>Herpotrichiellaceae</taxon>
        <taxon>Cladophialophora</taxon>
    </lineage>
</organism>
<dbReference type="SMART" id="SM00385">
    <property type="entry name" value="CYCLIN"/>
    <property type="match status" value="2"/>
</dbReference>
<comment type="function">
    <text evidence="3">Component of the SRB8-11 complex. The SRB8-11 complex is a regulatory module of the Mediator complex which is itself involved in regulation of basal and activated RNA polymerase II-dependent transcription. The SRB8-11 complex may be involved in the transcriptional repression of a subset of genes regulated by Mediator. It may inhibit the association of the Mediator complex with RNA polymerase II to form the holoenzyme complex. The SRB8-11 complex phosphorylates the C-terminal domain (CTD) of the largest subunit of RNA polymerase II.</text>
</comment>
<comment type="similarity">
    <text evidence="1">Belongs to the cyclin family. Cyclin C subfamily.</text>
</comment>
<dbReference type="InterPro" id="IPR013763">
    <property type="entry name" value="Cyclin-like_dom"/>
</dbReference>
<protein>
    <recommendedName>
        <fullName evidence="2">RNA polymerase II holoenzyme cyclin-like subunit</fullName>
    </recommendedName>
</protein>
<dbReference type="Pfam" id="PF00134">
    <property type="entry name" value="Cyclin_N"/>
    <property type="match status" value="1"/>
</dbReference>
<feature type="compositionally biased region" description="Basic and acidic residues" evidence="5">
    <location>
        <begin position="316"/>
        <end position="328"/>
    </location>
</feature>
<evidence type="ECO:0000313" key="7">
    <source>
        <dbReference type="EMBL" id="KAJ9610405.1"/>
    </source>
</evidence>
<evidence type="ECO:0000256" key="5">
    <source>
        <dbReference type="SAM" id="MobiDB-lite"/>
    </source>
</evidence>
<dbReference type="Gene3D" id="1.10.472.10">
    <property type="entry name" value="Cyclin-like"/>
    <property type="match status" value="2"/>
</dbReference>
<dbReference type="GO" id="GO:0016538">
    <property type="term" value="F:cyclin-dependent protein serine/threonine kinase regulator activity"/>
    <property type="evidence" value="ECO:0007669"/>
    <property type="project" value="InterPro"/>
</dbReference>
<proteinExistence type="inferred from homology"/>
<dbReference type="EMBL" id="JAPDRK010000007">
    <property type="protein sequence ID" value="KAJ9610405.1"/>
    <property type="molecule type" value="Genomic_DNA"/>
</dbReference>
<dbReference type="FunFam" id="1.10.472.10:FF:000072">
    <property type="entry name" value="Cyclin Pch1"/>
    <property type="match status" value="1"/>
</dbReference>
<feature type="compositionally biased region" description="Low complexity" evidence="5">
    <location>
        <begin position="412"/>
        <end position="440"/>
    </location>
</feature>
<feature type="region of interest" description="Disordered" evidence="5">
    <location>
        <begin position="290"/>
        <end position="525"/>
    </location>
</feature>
<feature type="domain" description="Cyclin-like" evidence="6">
    <location>
        <begin position="178"/>
        <end position="265"/>
    </location>
</feature>
<dbReference type="InterPro" id="IPR043198">
    <property type="entry name" value="Cyclin/Ssn8"/>
</dbReference>
<dbReference type="InterPro" id="IPR036915">
    <property type="entry name" value="Cyclin-like_sf"/>
</dbReference>
<dbReference type="PANTHER" id="PTHR10026">
    <property type="entry name" value="CYCLIN"/>
    <property type="match status" value="1"/>
</dbReference>